<evidence type="ECO:0008006" key="3">
    <source>
        <dbReference type="Google" id="ProtNLM"/>
    </source>
</evidence>
<evidence type="ECO:0000313" key="2">
    <source>
        <dbReference type="EMBL" id="SVA97371.1"/>
    </source>
</evidence>
<reference evidence="2" key="1">
    <citation type="submission" date="2018-05" db="EMBL/GenBank/DDBJ databases">
        <authorList>
            <person name="Lanie J.A."/>
            <person name="Ng W.-L."/>
            <person name="Kazmierczak K.M."/>
            <person name="Andrzejewski T.M."/>
            <person name="Davidsen T.M."/>
            <person name="Wayne K.J."/>
            <person name="Tettelin H."/>
            <person name="Glass J.I."/>
            <person name="Rusch D."/>
            <person name="Podicherti R."/>
            <person name="Tsui H.-C.T."/>
            <person name="Winkler M.E."/>
        </authorList>
    </citation>
    <scope>NUCLEOTIDE SEQUENCE</scope>
</reference>
<organism evidence="2">
    <name type="scientific">marine metagenome</name>
    <dbReference type="NCBI Taxonomy" id="408172"/>
    <lineage>
        <taxon>unclassified sequences</taxon>
        <taxon>metagenomes</taxon>
        <taxon>ecological metagenomes</taxon>
    </lineage>
</organism>
<accession>A0A382A820</accession>
<dbReference type="EMBL" id="UINC01024198">
    <property type="protein sequence ID" value="SVA97371.1"/>
    <property type="molecule type" value="Genomic_DNA"/>
</dbReference>
<keyword evidence="1" id="KW-1133">Transmembrane helix</keyword>
<feature type="transmembrane region" description="Helical" evidence="1">
    <location>
        <begin position="142"/>
        <end position="166"/>
    </location>
</feature>
<feature type="transmembrane region" description="Helical" evidence="1">
    <location>
        <begin position="173"/>
        <end position="192"/>
    </location>
</feature>
<name>A0A382A820_9ZZZZ</name>
<evidence type="ECO:0000256" key="1">
    <source>
        <dbReference type="SAM" id="Phobius"/>
    </source>
</evidence>
<keyword evidence="1" id="KW-0472">Membrane</keyword>
<feature type="transmembrane region" description="Helical" evidence="1">
    <location>
        <begin position="294"/>
        <end position="312"/>
    </location>
</feature>
<dbReference type="AlphaFoldDB" id="A0A382A820"/>
<feature type="transmembrane region" description="Helical" evidence="1">
    <location>
        <begin position="228"/>
        <end position="247"/>
    </location>
</feature>
<feature type="transmembrane region" description="Helical" evidence="1">
    <location>
        <begin position="198"/>
        <end position="216"/>
    </location>
</feature>
<protein>
    <recommendedName>
        <fullName evidence="3">HupE/UreJ protein</fullName>
    </recommendedName>
</protein>
<sequence length="320" mass="35831">MITLLSRLTLYCIFYFSLTIDSHELNPSRLILEEKNSNDFLVTWLFPINLEGQTGEVIFPSECNKENQDLPRLERKYSIEKFSINCLEDLKGKTLQFKGLSRMVDALISVKFNDGTAFEGLVSVDDPTIEIPLEKTLYPTSYFWLGVEHLLSGIDHIIFILGLFFVVQGMSTLIKTITAFTLAHSITLFLSVLDLIKLSQATAEALIALTLIYLALEISNGKKYQKTPWLIAFGFGLIHGFGFAGALSEIGLSSNNLGISLFLFNVGIEIGQLIVIPIVLAFIWLLNRSNITRGSYLISSYLIGGIGMFWLIERITNIVI</sequence>
<gene>
    <name evidence="2" type="ORF">METZ01_LOCUS150225</name>
</gene>
<proteinExistence type="predicted"/>
<keyword evidence="1" id="KW-0812">Transmembrane</keyword>
<dbReference type="Pfam" id="PF13795">
    <property type="entry name" value="HupE_UreJ_2"/>
    <property type="match status" value="1"/>
</dbReference>
<dbReference type="InterPro" id="IPR032809">
    <property type="entry name" value="Put_HupE_UreJ"/>
</dbReference>
<feature type="transmembrane region" description="Helical" evidence="1">
    <location>
        <begin position="259"/>
        <end position="287"/>
    </location>
</feature>